<dbReference type="AlphaFoldDB" id="A0A0D9WYF6"/>
<feature type="region of interest" description="Disordered" evidence="3">
    <location>
        <begin position="53"/>
        <end position="93"/>
    </location>
</feature>
<dbReference type="PANTHER" id="PTHR11618:SF24">
    <property type="entry name" value="OS03G0193600 PROTEIN"/>
    <property type="match status" value="1"/>
</dbReference>
<feature type="compositionally biased region" description="Low complexity" evidence="3">
    <location>
        <begin position="80"/>
        <end position="89"/>
    </location>
</feature>
<evidence type="ECO:0000313" key="5">
    <source>
        <dbReference type="Proteomes" id="UP000032180"/>
    </source>
</evidence>
<evidence type="ECO:0000313" key="4">
    <source>
        <dbReference type="EnsemblPlants" id="LPERR07G10920.1"/>
    </source>
</evidence>
<proteinExistence type="predicted"/>
<dbReference type="InterPro" id="IPR000812">
    <property type="entry name" value="TFIIB"/>
</dbReference>
<dbReference type="GO" id="GO:0017025">
    <property type="term" value="F:TBP-class protein binding"/>
    <property type="evidence" value="ECO:0007669"/>
    <property type="project" value="TreeGrafter"/>
</dbReference>
<keyword evidence="1" id="KW-0805">Transcription regulation</keyword>
<dbReference type="Proteomes" id="UP000032180">
    <property type="component" value="Chromosome 7"/>
</dbReference>
<reference evidence="5" key="2">
    <citation type="submission" date="2013-12" db="EMBL/GenBank/DDBJ databases">
        <authorList>
            <person name="Yu Y."/>
            <person name="Lee S."/>
            <person name="de Baynast K."/>
            <person name="Wissotski M."/>
            <person name="Liu L."/>
            <person name="Talag J."/>
            <person name="Goicoechea J."/>
            <person name="Angelova A."/>
            <person name="Jetty R."/>
            <person name="Kudrna D."/>
            <person name="Golser W."/>
            <person name="Rivera L."/>
            <person name="Zhang J."/>
            <person name="Wing R."/>
        </authorList>
    </citation>
    <scope>NUCLEOTIDE SEQUENCE</scope>
</reference>
<organism evidence="4 5">
    <name type="scientific">Leersia perrieri</name>
    <dbReference type="NCBI Taxonomy" id="77586"/>
    <lineage>
        <taxon>Eukaryota</taxon>
        <taxon>Viridiplantae</taxon>
        <taxon>Streptophyta</taxon>
        <taxon>Embryophyta</taxon>
        <taxon>Tracheophyta</taxon>
        <taxon>Spermatophyta</taxon>
        <taxon>Magnoliopsida</taxon>
        <taxon>Liliopsida</taxon>
        <taxon>Poales</taxon>
        <taxon>Poaceae</taxon>
        <taxon>BOP clade</taxon>
        <taxon>Oryzoideae</taxon>
        <taxon>Oryzeae</taxon>
        <taxon>Oryzinae</taxon>
        <taxon>Leersia</taxon>
    </lineage>
</organism>
<reference evidence="4" key="3">
    <citation type="submission" date="2015-04" db="UniProtKB">
        <authorList>
            <consortium name="EnsemblPlants"/>
        </authorList>
    </citation>
    <scope>IDENTIFICATION</scope>
</reference>
<evidence type="ECO:0000256" key="3">
    <source>
        <dbReference type="SAM" id="MobiDB-lite"/>
    </source>
</evidence>
<dbReference type="STRING" id="77586.A0A0D9WYF6"/>
<evidence type="ECO:0000256" key="2">
    <source>
        <dbReference type="ARBA" id="ARBA00023163"/>
    </source>
</evidence>
<name>A0A0D9WYF6_9ORYZ</name>
<dbReference type="HOGENOM" id="CLU_043736_1_2_1"/>
<dbReference type="PANTHER" id="PTHR11618">
    <property type="entry name" value="TRANSCRIPTION INITIATION FACTOR IIB-RELATED"/>
    <property type="match status" value="1"/>
</dbReference>
<dbReference type="EnsemblPlants" id="LPERR07G10920.1">
    <property type="protein sequence ID" value="LPERR07G10920.1"/>
    <property type="gene ID" value="LPERR07G10920"/>
</dbReference>
<dbReference type="Gene3D" id="1.10.472.170">
    <property type="match status" value="1"/>
</dbReference>
<dbReference type="Gramene" id="LPERR07G10920.1">
    <property type="protein sequence ID" value="LPERR07G10920.1"/>
    <property type="gene ID" value="LPERR07G10920"/>
</dbReference>
<dbReference type="GO" id="GO:0097550">
    <property type="term" value="C:transcription preinitiation complex"/>
    <property type="evidence" value="ECO:0007669"/>
    <property type="project" value="TreeGrafter"/>
</dbReference>
<feature type="region of interest" description="Disordered" evidence="3">
    <location>
        <begin position="134"/>
        <end position="168"/>
    </location>
</feature>
<evidence type="ECO:0008006" key="6">
    <source>
        <dbReference type="Google" id="ProtNLM"/>
    </source>
</evidence>
<keyword evidence="2" id="KW-0804">Transcription</keyword>
<accession>A0A0D9WYF6</accession>
<dbReference type="GO" id="GO:0005634">
    <property type="term" value="C:nucleus"/>
    <property type="evidence" value="ECO:0007669"/>
    <property type="project" value="TreeGrafter"/>
</dbReference>
<evidence type="ECO:0000256" key="1">
    <source>
        <dbReference type="ARBA" id="ARBA00023015"/>
    </source>
</evidence>
<dbReference type="GO" id="GO:0070897">
    <property type="term" value="P:transcription preinitiation complex assembly"/>
    <property type="evidence" value="ECO:0007669"/>
    <property type="project" value="InterPro"/>
</dbReference>
<reference evidence="4 5" key="1">
    <citation type="submission" date="2012-08" db="EMBL/GenBank/DDBJ databases">
        <title>Oryza genome evolution.</title>
        <authorList>
            <person name="Wing R.A."/>
        </authorList>
    </citation>
    <scope>NUCLEOTIDE SEQUENCE</scope>
</reference>
<protein>
    <recommendedName>
        <fullName evidence="6">TFIIB-type domain-containing protein</fullName>
    </recommendedName>
</protein>
<keyword evidence="5" id="KW-1185">Reference proteome</keyword>
<sequence length="240" mass="25103">MMYGSPDGVRYCHRVTPMLFDYTTGHAICTDCVLVLGNFYANRAAAAAKYVDGADDSNNRGRATDVGNGAAPLPPDSEVAAADDAGSAAPRMRGAVSDTSKALAEGFDAIANMATQLGLADTVINRGKDVLRNGAATRSTRRGLAADAQGAHHGDARRRGGGQEGHGKLLHYGSAVGMSEQEVSEPRRATRSCGIKSVREVSAATGVSVSTIKEAYKDLRPHAALLFGENHTATQHETAY</sequence>